<feature type="domain" description="UvrD-like helicase ATP-binding" evidence="16">
    <location>
        <begin position="1"/>
        <end position="422"/>
    </location>
</feature>
<dbReference type="Gene3D" id="1.10.486.10">
    <property type="entry name" value="PCRA, domain 4"/>
    <property type="match status" value="1"/>
</dbReference>
<feature type="region of interest" description="Disordered" evidence="15">
    <location>
        <begin position="886"/>
        <end position="929"/>
    </location>
</feature>
<dbReference type="Gene3D" id="3.90.320.10">
    <property type="match status" value="1"/>
</dbReference>
<evidence type="ECO:0000256" key="2">
    <source>
        <dbReference type="ARBA" id="ARBA00022741"/>
    </source>
</evidence>
<keyword evidence="5 14" id="KW-0347">Helicase</keyword>
<dbReference type="RefSeq" id="WP_109587812.1">
    <property type="nucleotide sequence ID" value="NZ_QGHD01000035.1"/>
</dbReference>
<evidence type="ECO:0000256" key="13">
    <source>
        <dbReference type="ARBA" id="ARBA00048988"/>
    </source>
</evidence>
<comment type="caution">
    <text evidence="18">The sequence shown here is derived from an EMBL/GenBank/DDBJ whole genome shotgun (WGS) entry which is preliminary data.</text>
</comment>
<keyword evidence="6" id="KW-0269">Exonuclease</keyword>
<keyword evidence="1" id="KW-0540">Nuclease</keyword>
<name>A0ABX5LHW1_9BACT</name>
<reference evidence="18 19" key="1">
    <citation type="submission" date="2018-05" db="EMBL/GenBank/DDBJ databases">
        <title>Animal gut microbial communities from fecal samples from Wisconsin, USA.</title>
        <authorList>
            <person name="Neumann A."/>
        </authorList>
    </citation>
    <scope>NUCLEOTIDE SEQUENCE [LARGE SCALE GENOMIC DNA]</scope>
    <source>
        <strain evidence="18 19">UWS4</strain>
    </source>
</reference>
<evidence type="ECO:0000256" key="4">
    <source>
        <dbReference type="ARBA" id="ARBA00022801"/>
    </source>
</evidence>
<evidence type="ECO:0000256" key="10">
    <source>
        <dbReference type="ARBA" id="ARBA00023235"/>
    </source>
</evidence>
<keyword evidence="7 14" id="KW-0067">ATP-binding</keyword>
<evidence type="ECO:0000256" key="12">
    <source>
        <dbReference type="ARBA" id="ARBA00034808"/>
    </source>
</evidence>
<evidence type="ECO:0000256" key="9">
    <source>
        <dbReference type="ARBA" id="ARBA00023204"/>
    </source>
</evidence>
<dbReference type="PROSITE" id="PS51217">
    <property type="entry name" value="UVRD_HELICASE_CTER"/>
    <property type="match status" value="1"/>
</dbReference>
<evidence type="ECO:0000256" key="8">
    <source>
        <dbReference type="ARBA" id="ARBA00023125"/>
    </source>
</evidence>
<sequence>MNPFEIEKFDKTKSLYIQASAGTGKTYTINLIVKKLVSEGCPIQKLLIVTYTEKAAGELKDRIRKTLETCLKKAKNSAEIEKFRRALNDLRLADIGTIHSFCQKVLREYAYESNQPFALEIVPEDACEEIVDRFLRDEASHDEVFQTYLRSARNIEDIRNPLIELLKKYNPVSTQFQAMDRMLMGEDFSNNEKEYLQWLLIEPKDLPQMPRFQKVMETLKANQEEFISGSKKICDFIQSINSKITNNEKGLYDGHSFQKRFIPANLEENLYQDIVDVMENMKPFFEDKKGNRFKRLKDFFVEKYLQKLYQKWQDYKKENKLQTFNDMILNVYDQCEKENSELVKTLQKTYQYAIIDEFQDTNLLQWGIFSKVFLNVPEHAIWVVGDPKQSIYAFQGANLNVYNAAVNQIHEGASLSNNYRSTKAMIDACNLLFQVEKSSEAVFHFTFEKSNYPKKPKATTKNATWNGRELKPLMISPERTKARYFARFAVEKIIRFCEMNDGKTALQISGENGEMRNVKFSDFAILARTRSEQVYFEYELQNAGLPYLRYKDNNLFSGHENTIWFTLLRALDAPDFAGKNRAVLRSALVTEFFGKGVNELADDILDNPQTPEMQIILELKQIAKTHRWSDLFEKIYDKTKIESALNSLEKMQKLARVHQIGDYALQYLYAHNCTLGEVSAHLEALSVNAEDSENEGGLVAKGTDLDAIQMMTIHASKGLEFPIVISAAGFKGYREKNSAYIYSDENSEMRYLSLDKDAAEKQKKEIKSEWERLFYVNFTRASHLLILPRYDEFYSKQKVKEGLEFLNDAMEGFVKDNQQFFDILQEENDLKSLNARKEAVAKILENLNRVHSEDEKTADILYKEMQEMQLFEKKPHTCSYSSIAHGSVENEESKDSNPSNKPANADEEGHEISSNDDVQENKNAADSYPRGSLLGNALHKIFEEIHFEEIGKESLEEALKNSKWKNLVIAAFEEQSLDILNHPDWNSKTVEMVWNTISAKLPKLKAEKEFSLSEILFENRRSEMEFRMNLEECQELKNFIKGFIDLIFVKDGRFFVLDWKSDTMEKYDAQSLEEQMKLRHYDIQRVIYSYILIQWLQSFGDYKNKTEEEIFENIFGGIYYVFFRGCRAGENSGIYAKDFSSYAELKSAYDKIMENYKAAKQGK</sequence>
<dbReference type="CDD" id="cd22352">
    <property type="entry name" value="RecB_C-like"/>
    <property type="match status" value="1"/>
</dbReference>
<keyword evidence="9" id="KW-0234">DNA repair</keyword>
<keyword evidence="3" id="KW-0227">DNA damage</keyword>
<evidence type="ECO:0000313" key="18">
    <source>
        <dbReference type="EMBL" id="PWK92634.1"/>
    </source>
</evidence>
<dbReference type="InterPro" id="IPR014017">
    <property type="entry name" value="DNA_helicase_UvrD-like_C"/>
</dbReference>
<evidence type="ECO:0000256" key="6">
    <source>
        <dbReference type="ARBA" id="ARBA00022839"/>
    </source>
</evidence>
<evidence type="ECO:0000256" key="14">
    <source>
        <dbReference type="PROSITE-ProRule" id="PRU00560"/>
    </source>
</evidence>
<evidence type="ECO:0000256" key="1">
    <source>
        <dbReference type="ARBA" id="ARBA00022722"/>
    </source>
</evidence>
<evidence type="ECO:0000256" key="7">
    <source>
        <dbReference type="ARBA" id="ARBA00022840"/>
    </source>
</evidence>
<dbReference type="InterPro" id="IPR011604">
    <property type="entry name" value="PDDEXK-like_dom_sf"/>
</dbReference>
<evidence type="ECO:0000259" key="17">
    <source>
        <dbReference type="PROSITE" id="PS51217"/>
    </source>
</evidence>
<dbReference type="SUPFAM" id="SSF52980">
    <property type="entry name" value="Restriction endonuclease-like"/>
    <property type="match status" value="1"/>
</dbReference>
<dbReference type="PANTHER" id="PTHR11070:SF23">
    <property type="entry name" value="RECBCD ENZYME SUBUNIT RECB"/>
    <property type="match status" value="1"/>
</dbReference>
<protein>
    <recommendedName>
        <fullName evidence="12">DNA 3'-5' helicase</fullName>
        <ecNumber evidence="12">5.6.2.4</ecNumber>
    </recommendedName>
</protein>
<proteinExistence type="predicted"/>
<dbReference type="Pfam" id="PF13361">
    <property type="entry name" value="UvrD_C"/>
    <property type="match status" value="1"/>
</dbReference>
<dbReference type="Gene3D" id="1.10.3170.10">
    <property type="entry name" value="Recbcd, chain B, domain 2"/>
    <property type="match status" value="1"/>
</dbReference>
<evidence type="ECO:0000313" key="19">
    <source>
        <dbReference type="Proteomes" id="UP000245523"/>
    </source>
</evidence>
<keyword evidence="10" id="KW-0413">Isomerase</keyword>
<dbReference type="Proteomes" id="UP000245523">
    <property type="component" value="Unassembled WGS sequence"/>
</dbReference>
<comment type="catalytic activity">
    <reaction evidence="13">
        <text>ATP + H2O = ADP + phosphate + H(+)</text>
        <dbReference type="Rhea" id="RHEA:13065"/>
        <dbReference type="ChEBI" id="CHEBI:15377"/>
        <dbReference type="ChEBI" id="CHEBI:15378"/>
        <dbReference type="ChEBI" id="CHEBI:30616"/>
        <dbReference type="ChEBI" id="CHEBI:43474"/>
        <dbReference type="ChEBI" id="CHEBI:456216"/>
        <dbReference type="EC" id="5.6.2.4"/>
    </reaction>
</comment>
<keyword evidence="4 14" id="KW-0378">Hydrolase</keyword>
<comment type="catalytic activity">
    <reaction evidence="11">
        <text>Couples ATP hydrolysis with the unwinding of duplex DNA by translocating in the 3'-5' direction.</text>
        <dbReference type="EC" id="5.6.2.4"/>
    </reaction>
</comment>
<accession>A0ABX5LHW1</accession>
<dbReference type="SUPFAM" id="SSF52540">
    <property type="entry name" value="P-loop containing nucleoside triphosphate hydrolases"/>
    <property type="match status" value="1"/>
</dbReference>
<dbReference type="PANTHER" id="PTHR11070">
    <property type="entry name" value="UVRD / RECB / PCRA DNA HELICASE FAMILY MEMBER"/>
    <property type="match status" value="1"/>
</dbReference>
<gene>
    <name evidence="18" type="ORF">B0H50_1356</name>
</gene>
<evidence type="ECO:0000256" key="15">
    <source>
        <dbReference type="SAM" id="MobiDB-lite"/>
    </source>
</evidence>
<dbReference type="GO" id="GO:0004386">
    <property type="term" value="F:helicase activity"/>
    <property type="evidence" value="ECO:0007669"/>
    <property type="project" value="UniProtKB-KW"/>
</dbReference>
<keyword evidence="2 14" id="KW-0547">Nucleotide-binding</keyword>
<evidence type="ECO:0000256" key="5">
    <source>
        <dbReference type="ARBA" id="ARBA00022806"/>
    </source>
</evidence>
<keyword evidence="19" id="KW-1185">Reference proteome</keyword>
<keyword evidence="8" id="KW-0238">DNA-binding</keyword>
<dbReference type="InterPro" id="IPR014016">
    <property type="entry name" value="UvrD-like_ATP-bd"/>
</dbReference>
<dbReference type="PROSITE" id="PS51198">
    <property type="entry name" value="UVRD_HELICASE_ATP_BIND"/>
    <property type="match status" value="1"/>
</dbReference>
<dbReference type="InterPro" id="IPR038726">
    <property type="entry name" value="PDDEXK_AddAB-type"/>
</dbReference>
<evidence type="ECO:0000256" key="3">
    <source>
        <dbReference type="ARBA" id="ARBA00022763"/>
    </source>
</evidence>
<dbReference type="EMBL" id="QGHD01000035">
    <property type="protein sequence ID" value="PWK92634.1"/>
    <property type="molecule type" value="Genomic_DNA"/>
</dbReference>
<organism evidence="18 19">
    <name type="scientific">Hallerella porci</name>
    <dbReference type="NCBI Taxonomy" id="1945871"/>
    <lineage>
        <taxon>Bacteria</taxon>
        <taxon>Pseudomonadati</taxon>
        <taxon>Fibrobacterota</taxon>
        <taxon>Fibrobacteria</taxon>
        <taxon>Fibrobacterales</taxon>
        <taxon>Fibrobacteraceae</taxon>
        <taxon>Hallerella</taxon>
    </lineage>
</organism>
<dbReference type="InterPro" id="IPR000212">
    <property type="entry name" value="DNA_helicase_UvrD/REP"/>
</dbReference>
<evidence type="ECO:0000259" key="16">
    <source>
        <dbReference type="PROSITE" id="PS51198"/>
    </source>
</evidence>
<dbReference type="Gene3D" id="3.40.50.300">
    <property type="entry name" value="P-loop containing nucleotide triphosphate hydrolases"/>
    <property type="match status" value="2"/>
</dbReference>
<dbReference type="Pfam" id="PF00580">
    <property type="entry name" value="UvrD-helicase"/>
    <property type="match status" value="1"/>
</dbReference>
<feature type="binding site" evidence="14">
    <location>
        <begin position="19"/>
        <end position="26"/>
    </location>
    <ligand>
        <name>ATP</name>
        <dbReference type="ChEBI" id="CHEBI:30616"/>
    </ligand>
</feature>
<evidence type="ECO:0000256" key="11">
    <source>
        <dbReference type="ARBA" id="ARBA00034617"/>
    </source>
</evidence>
<dbReference type="InterPro" id="IPR011335">
    <property type="entry name" value="Restrct_endonuc-II-like"/>
</dbReference>
<feature type="domain" description="UvrD-like helicase C-terminal" evidence="17">
    <location>
        <begin position="436"/>
        <end position="718"/>
    </location>
</feature>
<dbReference type="Pfam" id="PF12705">
    <property type="entry name" value="PDDEXK_1"/>
    <property type="match status" value="1"/>
</dbReference>
<dbReference type="InterPro" id="IPR027417">
    <property type="entry name" value="P-loop_NTPase"/>
</dbReference>
<dbReference type="EC" id="5.6.2.4" evidence="12"/>